<dbReference type="PANTHER" id="PTHR43833:SF5">
    <property type="entry name" value="TRK SYSTEM POTASSIUM UPTAKE PROTEIN TRKA"/>
    <property type="match status" value="1"/>
</dbReference>
<evidence type="ECO:0000256" key="1">
    <source>
        <dbReference type="ARBA" id="ARBA00017378"/>
    </source>
</evidence>
<dbReference type="InterPro" id="IPR036291">
    <property type="entry name" value="NAD(P)-bd_dom_sf"/>
</dbReference>
<evidence type="ECO:0000259" key="8">
    <source>
        <dbReference type="PROSITE" id="PS51202"/>
    </source>
</evidence>
<dbReference type="SUPFAM" id="SSF116726">
    <property type="entry name" value="TrkA C-terminal domain-like"/>
    <property type="match status" value="2"/>
</dbReference>
<dbReference type="Gene3D" id="3.40.50.720">
    <property type="entry name" value="NAD(P)-binding Rossmann-like Domain"/>
    <property type="match status" value="2"/>
</dbReference>
<evidence type="ECO:0000256" key="3">
    <source>
        <dbReference type="ARBA" id="ARBA00022538"/>
    </source>
</evidence>
<keyword evidence="2" id="KW-0813">Transport</keyword>
<dbReference type="InterPro" id="IPR036721">
    <property type="entry name" value="RCK_C_sf"/>
</dbReference>
<comment type="caution">
    <text evidence="9">The sequence shown here is derived from an EMBL/GenBank/DDBJ whole genome shotgun (WGS) entry which is preliminary data.</text>
</comment>
<dbReference type="NCBIfam" id="NF007031">
    <property type="entry name" value="PRK09496.1-2"/>
    <property type="match status" value="1"/>
</dbReference>
<dbReference type="PATRIC" id="fig|1237149.3.peg.2507"/>
<dbReference type="NCBIfam" id="NF007041">
    <property type="entry name" value="PRK09496.3-4"/>
    <property type="match status" value="1"/>
</dbReference>
<evidence type="ECO:0000256" key="6">
    <source>
        <dbReference type="ARBA" id="ARBA00023065"/>
    </source>
</evidence>
<dbReference type="NCBIfam" id="NF007038">
    <property type="entry name" value="PRK09496.2-6"/>
    <property type="match status" value="1"/>
</dbReference>
<dbReference type="STRING" id="1237149.C900_02752"/>
<keyword evidence="3" id="KW-0633">Potassium transport</keyword>
<evidence type="ECO:0000256" key="5">
    <source>
        <dbReference type="ARBA" id="ARBA00023027"/>
    </source>
</evidence>
<dbReference type="Pfam" id="PF02254">
    <property type="entry name" value="TrkA_N"/>
    <property type="match status" value="2"/>
</dbReference>
<evidence type="ECO:0000313" key="9">
    <source>
        <dbReference type="EMBL" id="ELR71411.1"/>
    </source>
</evidence>
<proteinExistence type="predicted"/>
<keyword evidence="4" id="KW-0630">Potassium</keyword>
<dbReference type="PROSITE" id="PS51202">
    <property type="entry name" value="RCK_C"/>
    <property type="match status" value="2"/>
</dbReference>
<dbReference type="InterPro" id="IPR003148">
    <property type="entry name" value="RCK_N"/>
</dbReference>
<name>L8JR09_9BACT</name>
<dbReference type="Gene3D" id="3.30.70.1450">
    <property type="entry name" value="Regulator of K+ conductance, C-terminal domain"/>
    <property type="match status" value="2"/>
</dbReference>
<evidence type="ECO:0000256" key="4">
    <source>
        <dbReference type="ARBA" id="ARBA00022958"/>
    </source>
</evidence>
<dbReference type="PROSITE" id="PS51201">
    <property type="entry name" value="RCK_N"/>
    <property type="match status" value="2"/>
</dbReference>
<dbReference type="RefSeq" id="WP_009580056.1">
    <property type="nucleotide sequence ID" value="NZ_AMZN01000040.1"/>
</dbReference>
<feature type="domain" description="RCK N-terminal" evidence="7">
    <location>
        <begin position="231"/>
        <end position="347"/>
    </location>
</feature>
<reference evidence="9 10" key="1">
    <citation type="submission" date="2012-12" db="EMBL/GenBank/DDBJ databases">
        <title>Genome assembly of Fulvivirga imtechensis AK7.</title>
        <authorList>
            <person name="Nupur N."/>
            <person name="Khatri I."/>
            <person name="Kumar R."/>
            <person name="Subramanian S."/>
            <person name="Pinnaka A."/>
        </authorList>
    </citation>
    <scope>NUCLEOTIDE SEQUENCE [LARGE SCALE GENOMIC DNA]</scope>
    <source>
        <strain evidence="9 10">AK7</strain>
    </source>
</reference>
<gene>
    <name evidence="9" type="ORF">C900_02752</name>
</gene>
<keyword evidence="6" id="KW-0406">Ion transport</keyword>
<dbReference type="InterPro" id="IPR050721">
    <property type="entry name" value="Trk_Ktr_HKT_K-transport"/>
</dbReference>
<dbReference type="GO" id="GO:0005886">
    <property type="term" value="C:plasma membrane"/>
    <property type="evidence" value="ECO:0007669"/>
    <property type="project" value="InterPro"/>
</dbReference>
<dbReference type="GO" id="GO:0015079">
    <property type="term" value="F:potassium ion transmembrane transporter activity"/>
    <property type="evidence" value="ECO:0007669"/>
    <property type="project" value="InterPro"/>
</dbReference>
<dbReference type="eggNOG" id="COG0569">
    <property type="taxonomic scope" value="Bacteria"/>
</dbReference>
<accession>L8JR09</accession>
<evidence type="ECO:0000259" key="7">
    <source>
        <dbReference type="PROSITE" id="PS51201"/>
    </source>
</evidence>
<organism evidence="9 10">
    <name type="scientific">Fulvivirga imtechensis AK7</name>
    <dbReference type="NCBI Taxonomy" id="1237149"/>
    <lineage>
        <taxon>Bacteria</taxon>
        <taxon>Pseudomonadati</taxon>
        <taxon>Bacteroidota</taxon>
        <taxon>Cytophagia</taxon>
        <taxon>Cytophagales</taxon>
        <taxon>Fulvivirgaceae</taxon>
        <taxon>Fulvivirga</taxon>
    </lineage>
</organism>
<keyword evidence="10" id="KW-1185">Reference proteome</keyword>
<dbReference type="InterPro" id="IPR006037">
    <property type="entry name" value="RCK_C"/>
</dbReference>
<dbReference type="EMBL" id="AMZN01000040">
    <property type="protein sequence ID" value="ELR71411.1"/>
    <property type="molecule type" value="Genomic_DNA"/>
</dbReference>
<keyword evidence="5" id="KW-0520">NAD</keyword>
<dbReference type="NCBIfam" id="NF007032">
    <property type="entry name" value="PRK09496.1-4"/>
    <property type="match status" value="1"/>
</dbReference>
<feature type="domain" description="RCK C-terminal" evidence="8">
    <location>
        <begin position="141"/>
        <end position="225"/>
    </location>
</feature>
<dbReference type="AlphaFoldDB" id="L8JR09"/>
<feature type="domain" description="RCK C-terminal" evidence="8">
    <location>
        <begin position="367"/>
        <end position="447"/>
    </location>
</feature>
<dbReference type="InterPro" id="IPR006036">
    <property type="entry name" value="K_uptake_TrkA"/>
</dbReference>
<dbReference type="Pfam" id="PF02080">
    <property type="entry name" value="TrkA_C"/>
    <property type="match status" value="2"/>
</dbReference>
<dbReference type="PRINTS" id="PR00335">
    <property type="entry name" value="KUPTAKETRKA"/>
</dbReference>
<dbReference type="NCBIfam" id="NF007039">
    <property type="entry name" value="PRK09496.3-2"/>
    <property type="match status" value="1"/>
</dbReference>
<sequence length="447" mass="49640">MRIIIAGAGDVGFHLAKLLAYEKQDIILIDKDADTLAQAGSSLDVGTIKGSSTSYKVLEEADVKNADLLIAVTSSEETNLTTAMIGKHLGAKKTIARIQNVEYLLDKEKLDLKDLGIDEIISPESLAAKEIKRLLKEVAVTDTFDFDQGKLSLIGVTIDENSQLRNKSMIEVAHLNPHQNFVTVAILRQNNTIIPHGENRFMEGDHAYFIAQPDGVDRVLELSGKEQKQEIKNIMILGGSKVGFHAAKRLSRKYNVKLIESDKDKCFELADELRNVMVISGDGRDIELLEEEGIDEMDAFIAVTGNSETNIISCLVAKNHNVKKTISLVENIDYIHLSQNIGVDTMINKKLIAANFIFRYIRKGEVISLTSIHGVDAEILEFIVKAGSKITEREIRELDFPRGAIIGGVVRNGVGYTTMGDFQFRPKDRAVVLCRPECIRAVERFFK</sequence>
<feature type="domain" description="RCK N-terminal" evidence="7">
    <location>
        <begin position="1"/>
        <end position="121"/>
    </location>
</feature>
<evidence type="ECO:0000313" key="10">
    <source>
        <dbReference type="Proteomes" id="UP000011135"/>
    </source>
</evidence>
<dbReference type="Proteomes" id="UP000011135">
    <property type="component" value="Unassembled WGS sequence"/>
</dbReference>
<protein>
    <recommendedName>
        <fullName evidence="1">Trk system potassium uptake protein TrkA</fullName>
    </recommendedName>
</protein>
<dbReference type="PANTHER" id="PTHR43833">
    <property type="entry name" value="POTASSIUM CHANNEL PROTEIN 2-RELATED-RELATED"/>
    <property type="match status" value="1"/>
</dbReference>
<dbReference type="OrthoDB" id="9775180at2"/>
<evidence type="ECO:0000256" key="2">
    <source>
        <dbReference type="ARBA" id="ARBA00022448"/>
    </source>
</evidence>
<dbReference type="SUPFAM" id="SSF51735">
    <property type="entry name" value="NAD(P)-binding Rossmann-fold domains"/>
    <property type="match status" value="2"/>
</dbReference>